<evidence type="ECO:0000313" key="3">
    <source>
        <dbReference type="EMBL" id="MFC5910370.1"/>
    </source>
</evidence>
<dbReference type="InterPro" id="IPR019051">
    <property type="entry name" value="Trp_biosyn_TM_oprn/chp"/>
</dbReference>
<evidence type="ECO:0000256" key="1">
    <source>
        <dbReference type="SAM" id="MobiDB-lite"/>
    </source>
</evidence>
<keyword evidence="2" id="KW-1133">Transmembrane helix</keyword>
<gene>
    <name evidence="3" type="ORF">ACFP3V_24505</name>
</gene>
<evidence type="ECO:0000313" key="4">
    <source>
        <dbReference type="Proteomes" id="UP001596174"/>
    </source>
</evidence>
<organism evidence="3 4">
    <name type="scientific">Streptacidiphilus monticola</name>
    <dbReference type="NCBI Taxonomy" id="2161674"/>
    <lineage>
        <taxon>Bacteria</taxon>
        <taxon>Bacillati</taxon>
        <taxon>Actinomycetota</taxon>
        <taxon>Actinomycetes</taxon>
        <taxon>Kitasatosporales</taxon>
        <taxon>Streptomycetaceae</taxon>
        <taxon>Streptacidiphilus</taxon>
    </lineage>
</organism>
<dbReference type="Pfam" id="PF09534">
    <property type="entry name" value="Trp_oprn_chp"/>
    <property type="match status" value="1"/>
</dbReference>
<feature type="compositionally biased region" description="Basic and acidic residues" evidence="1">
    <location>
        <begin position="205"/>
        <end position="216"/>
    </location>
</feature>
<comment type="caution">
    <text evidence="3">The sequence shown here is derived from an EMBL/GenBank/DDBJ whole genome shotgun (WGS) entry which is preliminary data.</text>
</comment>
<keyword evidence="2" id="KW-0812">Transmembrane</keyword>
<dbReference type="InterPro" id="IPR011746">
    <property type="entry name" value="Trp_synth-assoc_CHP"/>
</dbReference>
<protein>
    <submittedName>
        <fullName evidence="3">TIGR02234 family membrane protein</fullName>
    </submittedName>
</protein>
<dbReference type="NCBIfam" id="TIGR02234">
    <property type="entry name" value="trp_oprn_chp"/>
    <property type="match status" value="1"/>
</dbReference>
<feature type="transmembrane region" description="Helical" evidence="2">
    <location>
        <begin position="27"/>
        <end position="50"/>
    </location>
</feature>
<reference evidence="4" key="1">
    <citation type="journal article" date="2019" name="Int. J. Syst. Evol. Microbiol.">
        <title>The Global Catalogue of Microorganisms (GCM) 10K type strain sequencing project: providing services to taxonomists for standard genome sequencing and annotation.</title>
        <authorList>
            <consortium name="The Broad Institute Genomics Platform"/>
            <consortium name="The Broad Institute Genome Sequencing Center for Infectious Disease"/>
            <person name="Wu L."/>
            <person name="Ma J."/>
        </authorList>
    </citation>
    <scope>NUCLEOTIDE SEQUENCE [LARGE SCALE GENOMIC DNA]</scope>
    <source>
        <strain evidence="4">JCM 4816</strain>
    </source>
</reference>
<feature type="transmembrane region" description="Helical" evidence="2">
    <location>
        <begin position="70"/>
        <end position="91"/>
    </location>
</feature>
<keyword evidence="2" id="KW-0472">Membrane</keyword>
<feature type="region of interest" description="Disordered" evidence="1">
    <location>
        <begin position="189"/>
        <end position="216"/>
    </location>
</feature>
<dbReference type="EMBL" id="JBHSQJ010000113">
    <property type="protein sequence ID" value="MFC5910370.1"/>
    <property type="molecule type" value="Genomic_DNA"/>
</dbReference>
<dbReference type="RefSeq" id="WP_380587417.1">
    <property type="nucleotide sequence ID" value="NZ_JBHSQJ010000113.1"/>
</dbReference>
<sequence length="216" mass="21244">MSAAVETPAQDGTVQDTPAPRGGRRTLAVMLGATLLGATLLLVAAGQTWQSGEVSAQGATRAVSVSGHDVSGIPGALALVGLAATVGVFAVRGRARTVMGLLVALAGAVSAGVAVSVLAGGFGAALDEKAARTIGLAEATAQHVTGTAWPLVTLAGGLLVLAAGLLTTRQGARWPGMSARYDAPVRAAAKGAPARPAETPADLWKALDRGEDPTAG</sequence>
<evidence type="ECO:0000256" key="2">
    <source>
        <dbReference type="SAM" id="Phobius"/>
    </source>
</evidence>
<keyword evidence="4" id="KW-1185">Reference proteome</keyword>
<proteinExistence type="predicted"/>
<name>A0ABW1G6H9_9ACTN</name>
<feature type="transmembrane region" description="Helical" evidence="2">
    <location>
        <begin position="98"/>
        <end position="126"/>
    </location>
</feature>
<feature type="transmembrane region" description="Helical" evidence="2">
    <location>
        <begin position="146"/>
        <end position="167"/>
    </location>
</feature>
<feature type="region of interest" description="Disordered" evidence="1">
    <location>
        <begin position="1"/>
        <end position="21"/>
    </location>
</feature>
<dbReference type="Proteomes" id="UP001596174">
    <property type="component" value="Unassembled WGS sequence"/>
</dbReference>
<accession>A0ABW1G6H9</accession>